<dbReference type="Proteomes" id="UP000460715">
    <property type="component" value="Unassembled WGS sequence"/>
</dbReference>
<dbReference type="SUPFAM" id="SSF55785">
    <property type="entry name" value="PYP-like sensor domain (PAS domain)"/>
    <property type="match status" value="1"/>
</dbReference>
<dbReference type="Gene3D" id="3.30.565.10">
    <property type="entry name" value="Histidine kinase-like ATPase, C-terminal domain"/>
    <property type="match status" value="1"/>
</dbReference>
<dbReference type="Pfam" id="PF07568">
    <property type="entry name" value="HisKA_2"/>
    <property type="match status" value="1"/>
</dbReference>
<name>A0A845B669_9PROT</name>
<organism evidence="9 10">
    <name type="scientific">Teichococcus coralli</name>
    <dbReference type="NCBI Taxonomy" id="2545983"/>
    <lineage>
        <taxon>Bacteria</taxon>
        <taxon>Pseudomonadati</taxon>
        <taxon>Pseudomonadota</taxon>
        <taxon>Alphaproteobacteria</taxon>
        <taxon>Acetobacterales</taxon>
        <taxon>Roseomonadaceae</taxon>
        <taxon>Roseomonas</taxon>
    </lineage>
</organism>
<keyword evidence="7" id="KW-0067">ATP-binding</keyword>
<accession>A0A845B669</accession>
<dbReference type="PANTHER" id="PTHR41523">
    <property type="entry name" value="TWO-COMPONENT SYSTEM SENSOR PROTEIN"/>
    <property type="match status" value="1"/>
</dbReference>
<keyword evidence="5" id="KW-0547">Nucleotide-binding</keyword>
<evidence type="ECO:0000313" key="9">
    <source>
        <dbReference type="EMBL" id="MXP61918.1"/>
    </source>
</evidence>
<evidence type="ECO:0000313" key="10">
    <source>
        <dbReference type="Proteomes" id="UP000460715"/>
    </source>
</evidence>
<dbReference type="EMBL" id="SNVJ01000001">
    <property type="protein sequence ID" value="MXP61918.1"/>
    <property type="molecule type" value="Genomic_DNA"/>
</dbReference>
<dbReference type="InterPro" id="IPR011495">
    <property type="entry name" value="Sig_transdc_His_kin_sub2_dim/P"/>
</dbReference>
<dbReference type="InterPro" id="IPR003594">
    <property type="entry name" value="HATPase_dom"/>
</dbReference>
<dbReference type="AlphaFoldDB" id="A0A845B669"/>
<dbReference type="GO" id="GO:0004673">
    <property type="term" value="F:protein histidine kinase activity"/>
    <property type="evidence" value="ECO:0007669"/>
    <property type="project" value="UniProtKB-EC"/>
</dbReference>
<dbReference type="InterPro" id="IPR035965">
    <property type="entry name" value="PAS-like_dom_sf"/>
</dbReference>
<evidence type="ECO:0000259" key="8">
    <source>
        <dbReference type="SMART" id="SM00387"/>
    </source>
</evidence>
<evidence type="ECO:0000256" key="7">
    <source>
        <dbReference type="ARBA" id="ARBA00022840"/>
    </source>
</evidence>
<evidence type="ECO:0000256" key="2">
    <source>
        <dbReference type="ARBA" id="ARBA00012438"/>
    </source>
</evidence>
<dbReference type="SUPFAM" id="SSF55874">
    <property type="entry name" value="ATPase domain of HSP90 chaperone/DNA topoisomerase II/histidine kinase"/>
    <property type="match status" value="1"/>
</dbReference>
<keyword evidence="10" id="KW-1185">Reference proteome</keyword>
<evidence type="ECO:0000256" key="4">
    <source>
        <dbReference type="ARBA" id="ARBA00022679"/>
    </source>
</evidence>
<proteinExistence type="predicted"/>
<reference evidence="9 10" key="1">
    <citation type="submission" date="2019-03" db="EMBL/GenBank/DDBJ databases">
        <title>Roseomonas sp. a novel Roseomonas species isolated from Sea whip Gorgonian.</title>
        <authorList>
            <person name="Li F."/>
            <person name="Pan X."/>
            <person name="Huang S."/>
            <person name="Li Z."/>
            <person name="Meng B."/>
        </authorList>
    </citation>
    <scope>NUCLEOTIDE SEQUENCE [LARGE SCALE GENOMIC DNA]</scope>
    <source>
        <strain evidence="9 10">M0104</strain>
    </source>
</reference>
<sequence length="439" mass="47031">MSTMCGGLAVALACAGASLLGRAALLDVCQPSPGLVLFYPAVLVAGVLAGRPAGLAVVGAEALTQAWLLQATGSAPAEACGLLLSLVTGAAVAFAAGELRHALDEAHALRKRLQRIHELVDVGEWEWLPDGSAVQLSERAWAMLGQPAQAQPVSAGQFYTMLDPGDVAALRGTVVAALAGRRSTLAMEFRVPAAEGETQWRQMRGLPQNESGGLTGVLTDTTPQRRMEQAFRRAAARQELIYRELTHRVRNNFQLVASLLRLQSRRVDPALRPVLESAIHRMDGMAALHASLSQAGTEGQIAFGGYLREIRDHLARLHEGGPAITLLVEDDSILLPADRALLLGLAVVELVGNAAQHAFRPGEDGHIALGFQVVREGFRLWVEDDGKGFEELEPMRAAGFGMMLVQSCAHQLDGELVVERAPATRFELRLPPHVIEPEV</sequence>
<dbReference type="EC" id="2.7.13.3" evidence="2"/>
<dbReference type="InterPro" id="IPR036890">
    <property type="entry name" value="HATPase_C_sf"/>
</dbReference>
<evidence type="ECO:0000256" key="3">
    <source>
        <dbReference type="ARBA" id="ARBA00022553"/>
    </source>
</evidence>
<evidence type="ECO:0000256" key="6">
    <source>
        <dbReference type="ARBA" id="ARBA00022777"/>
    </source>
</evidence>
<evidence type="ECO:0000256" key="5">
    <source>
        <dbReference type="ARBA" id="ARBA00022741"/>
    </source>
</evidence>
<protein>
    <recommendedName>
        <fullName evidence="2">histidine kinase</fullName>
        <ecNumber evidence="2">2.7.13.3</ecNumber>
    </recommendedName>
</protein>
<dbReference type="Gene3D" id="3.30.450.20">
    <property type="entry name" value="PAS domain"/>
    <property type="match status" value="1"/>
</dbReference>
<keyword evidence="4" id="KW-0808">Transferase</keyword>
<dbReference type="SMART" id="SM00387">
    <property type="entry name" value="HATPase_c"/>
    <property type="match status" value="1"/>
</dbReference>
<comment type="caution">
    <text evidence="9">The sequence shown here is derived from an EMBL/GenBank/DDBJ whole genome shotgun (WGS) entry which is preliminary data.</text>
</comment>
<gene>
    <name evidence="9" type="ORF">E0493_00960</name>
</gene>
<dbReference type="PANTHER" id="PTHR41523:SF8">
    <property type="entry name" value="ETHYLENE RESPONSE SENSOR PROTEIN"/>
    <property type="match status" value="1"/>
</dbReference>
<comment type="catalytic activity">
    <reaction evidence="1">
        <text>ATP + protein L-histidine = ADP + protein N-phospho-L-histidine.</text>
        <dbReference type="EC" id="2.7.13.3"/>
    </reaction>
</comment>
<keyword evidence="3" id="KW-0597">Phosphoprotein</keyword>
<dbReference type="GO" id="GO:0005524">
    <property type="term" value="F:ATP binding"/>
    <property type="evidence" value="ECO:0007669"/>
    <property type="project" value="UniProtKB-KW"/>
</dbReference>
<dbReference type="Pfam" id="PF13581">
    <property type="entry name" value="HATPase_c_2"/>
    <property type="match status" value="1"/>
</dbReference>
<evidence type="ECO:0000256" key="1">
    <source>
        <dbReference type="ARBA" id="ARBA00000085"/>
    </source>
</evidence>
<feature type="domain" description="Histidine kinase/HSP90-like ATPase" evidence="8">
    <location>
        <begin position="338"/>
        <end position="434"/>
    </location>
</feature>
<keyword evidence="6" id="KW-0418">Kinase</keyword>